<dbReference type="InterPro" id="IPR004114">
    <property type="entry name" value="THUMP_dom"/>
</dbReference>
<dbReference type="InterPro" id="IPR054170">
    <property type="entry name" value="RlmL_1st"/>
</dbReference>
<dbReference type="Proteomes" id="UP000245380">
    <property type="component" value="Unassembled WGS sequence"/>
</dbReference>
<dbReference type="PANTHER" id="PTHR47313:SF1">
    <property type="entry name" value="RIBOSOMAL RNA LARGE SUBUNIT METHYLTRANSFERASE K_L"/>
    <property type="match status" value="1"/>
</dbReference>
<dbReference type="Pfam" id="PF22020">
    <property type="entry name" value="RlmL_1st"/>
    <property type="match status" value="1"/>
</dbReference>
<dbReference type="Gene3D" id="3.40.50.150">
    <property type="entry name" value="Vaccinia Virus protein VP39"/>
    <property type="match status" value="1"/>
</dbReference>
<evidence type="ECO:0000259" key="4">
    <source>
        <dbReference type="PROSITE" id="PS51165"/>
    </source>
</evidence>
<dbReference type="Pfam" id="PF01170">
    <property type="entry name" value="UPF0020"/>
    <property type="match status" value="1"/>
</dbReference>
<dbReference type="CDD" id="cd11715">
    <property type="entry name" value="THUMP_AdoMetMT"/>
    <property type="match status" value="1"/>
</dbReference>
<dbReference type="PROSITE" id="PS51165">
    <property type="entry name" value="THUMP"/>
    <property type="match status" value="1"/>
</dbReference>
<proteinExistence type="predicted"/>
<feature type="domain" description="THUMP" evidence="4">
    <location>
        <begin position="44"/>
        <end position="154"/>
    </location>
</feature>
<dbReference type="AlphaFoldDB" id="A0A2U3DBU1"/>
<sequence length="389" mass="43706">MNETFLATAPFGLEAVVARELEELGFHERSVENGRVFFSADALGALRSNLWLRTADRVLWVVGQFEARTFDELFEGVKALPWADWLPRNAHFPVEGRSVKSQLSSVPACQSIVKKAIATKLSQTYHDSWLEETGPTYAIEVSLLKDQVTLAIDTSGPGLHKRGYRVQTGPAPIKETLAAALVLLSRWRSHRPFADPMCGSGTIAIEAAWIGAGIAPGLLRSFSMESFGWLSAKAIRQLRSEAEEIKANAPKLQILASDIDAQAVALTTQHAQLAGVAEYLHIAQQPLKRFDWNEPYGCLVSNPPYGERMGEDREVRLLYRELGEIMRKHETWSAFILTSHPLFERLYGKRSDKNRKLYNGRIECHFYQYLGPLPPLPQKQQEQIPPEKQ</sequence>
<keyword evidence="6" id="KW-1185">Reference proteome</keyword>
<dbReference type="PROSITE" id="PS00092">
    <property type="entry name" value="N6_MTASE"/>
    <property type="match status" value="1"/>
</dbReference>
<reference evidence="5 6" key="1">
    <citation type="submission" date="2016-11" db="EMBL/GenBank/DDBJ databases">
        <title>Comparative genomics of Acidibacillus ferroxidans species.</title>
        <authorList>
            <person name="Oliveira G."/>
            <person name="Nunes G."/>
            <person name="Oliveira R."/>
            <person name="Araujo F."/>
            <person name="Salim A."/>
            <person name="Scholte L."/>
            <person name="Morais D."/>
            <person name="Nancucheo I."/>
            <person name="Johnson D.B."/>
            <person name="Grail B."/>
            <person name="Bittencourt J."/>
            <person name="Valadares R."/>
        </authorList>
    </citation>
    <scope>NUCLEOTIDE SEQUENCE [LARGE SCALE GENOMIC DNA]</scope>
    <source>
        <strain evidence="5 6">Y002</strain>
    </source>
</reference>
<organism evidence="5 6">
    <name type="scientific">Sulfoacidibacillus thermotolerans</name>
    <name type="common">Acidibacillus sulfuroxidans</name>
    <dbReference type="NCBI Taxonomy" id="1765684"/>
    <lineage>
        <taxon>Bacteria</taxon>
        <taxon>Bacillati</taxon>
        <taxon>Bacillota</taxon>
        <taxon>Bacilli</taxon>
        <taxon>Bacillales</taxon>
        <taxon>Alicyclobacillaceae</taxon>
        <taxon>Sulfoacidibacillus</taxon>
    </lineage>
</organism>
<evidence type="ECO:0000313" key="5">
    <source>
        <dbReference type="EMBL" id="PWI58751.1"/>
    </source>
</evidence>
<dbReference type="Gene3D" id="3.30.2130.30">
    <property type="match status" value="1"/>
</dbReference>
<dbReference type="GO" id="GO:0070043">
    <property type="term" value="F:rRNA (guanine-N7-)-methyltransferase activity"/>
    <property type="evidence" value="ECO:0007669"/>
    <property type="project" value="TreeGrafter"/>
</dbReference>
<dbReference type="Pfam" id="PF02926">
    <property type="entry name" value="THUMP"/>
    <property type="match status" value="1"/>
</dbReference>
<protein>
    <submittedName>
        <fullName evidence="5">RNA methyltransferase</fullName>
    </submittedName>
</protein>
<evidence type="ECO:0000313" key="6">
    <source>
        <dbReference type="Proteomes" id="UP000245380"/>
    </source>
</evidence>
<accession>A0A2U3DBU1</accession>
<dbReference type="InterPro" id="IPR000241">
    <property type="entry name" value="RlmKL-like_Mtase"/>
</dbReference>
<keyword evidence="2 5" id="KW-0808">Transferase</keyword>
<dbReference type="GO" id="GO:0008990">
    <property type="term" value="F:rRNA (guanine-N2-)-methyltransferase activity"/>
    <property type="evidence" value="ECO:0007669"/>
    <property type="project" value="TreeGrafter"/>
</dbReference>
<keyword evidence="3" id="KW-0694">RNA-binding</keyword>
<comment type="caution">
    <text evidence="5">The sequence shown here is derived from an EMBL/GenBank/DDBJ whole genome shotgun (WGS) entry which is preliminary data.</text>
</comment>
<evidence type="ECO:0000256" key="3">
    <source>
        <dbReference type="PROSITE-ProRule" id="PRU00529"/>
    </source>
</evidence>
<dbReference type="GO" id="GO:0003723">
    <property type="term" value="F:RNA binding"/>
    <property type="evidence" value="ECO:0007669"/>
    <property type="project" value="UniProtKB-UniRule"/>
</dbReference>
<dbReference type="SUPFAM" id="SSF53335">
    <property type="entry name" value="S-adenosyl-L-methionine-dependent methyltransferases"/>
    <property type="match status" value="1"/>
</dbReference>
<dbReference type="OrthoDB" id="9809404at2"/>
<gene>
    <name evidence="5" type="ORF">BM613_01245</name>
</gene>
<dbReference type="InterPro" id="IPR053943">
    <property type="entry name" value="RlmKL-like_Mtase_CS"/>
</dbReference>
<dbReference type="PANTHER" id="PTHR47313">
    <property type="entry name" value="RIBOSOMAL RNA LARGE SUBUNIT METHYLTRANSFERASE K/L"/>
    <property type="match status" value="1"/>
</dbReference>
<name>A0A2U3DBU1_SULT2</name>
<keyword evidence="1 5" id="KW-0489">Methyltransferase</keyword>
<dbReference type="InterPro" id="IPR029063">
    <property type="entry name" value="SAM-dependent_MTases_sf"/>
</dbReference>
<dbReference type="PROSITE" id="PS01261">
    <property type="entry name" value="UPF0020"/>
    <property type="match status" value="1"/>
</dbReference>
<evidence type="ECO:0000256" key="2">
    <source>
        <dbReference type="ARBA" id="ARBA00022679"/>
    </source>
</evidence>
<evidence type="ECO:0000256" key="1">
    <source>
        <dbReference type="ARBA" id="ARBA00022603"/>
    </source>
</evidence>
<dbReference type="RefSeq" id="WP_109429343.1">
    <property type="nucleotide sequence ID" value="NZ_MPDK01000002.1"/>
</dbReference>
<dbReference type="SMART" id="SM00981">
    <property type="entry name" value="THUMP"/>
    <property type="match status" value="1"/>
</dbReference>
<dbReference type="EMBL" id="MPDK01000002">
    <property type="protein sequence ID" value="PWI58751.1"/>
    <property type="molecule type" value="Genomic_DNA"/>
</dbReference>
<dbReference type="InterPro" id="IPR002052">
    <property type="entry name" value="DNA_methylase_N6_adenine_CS"/>
</dbReference>